<evidence type="ECO:0000259" key="4">
    <source>
        <dbReference type="SMART" id="SM01178"/>
    </source>
</evidence>
<dbReference type="SMART" id="SM01178">
    <property type="entry name" value="DUF4217"/>
    <property type="match status" value="1"/>
</dbReference>
<accession>A0AB34HN54</accession>
<protein>
    <recommendedName>
        <fullName evidence="4">ATP-dependent rRNA helicase SPB4-like C-terminal extension domain-containing protein</fullName>
    </recommendedName>
</protein>
<keyword evidence="2" id="KW-0067">ATP-binding</keyword>
<proteinExistence type="predicted"/>
<evidence type="ECO:0000313" key="6">
    <source>
        <dbReference type="Proteomes" id="UP001159641"/>
    </source>
</evidence>
<name>A0AB34HN54_ESCRO</name>
<evidence type="ECO:0000256" key="1">
    <source>
        <dbReference type="ARBA" id="ARBA00022801"/>
    </source>
</evidence>
<sequence length="169" mass="18912">MLLDRNGQASTDEYKAGEEIEGKPRSVGPQEIRERATVLQTVFEDYVHSSERTVSGAKKALQSFIRAYATYPRELKHIFHVRSLHLGHVAKSFGLRDAPKNLSALATKKKKANLKSFRDLKEDCGVFRETLLRPQGSRRLAGRGGQARGSQRRVLLSLVLTLTSSVEHV</sequence>
<keyword evidence="1" id="KW-0378">Hydrolase</keyword>
<feature type="domain" description="ATP-dependent rRNA helicase SPB4-like C-terminal extension" evidence="4">
    <location>
        <begin position="38"/>
        <end position="103"/>
    </location>
</feature>
<evidence type="ECO:0000256" key="3">
    <source>
        <dbReference type="SAM" id="MobiDB-lite"/>
    </source>
</evidence>
<evidence type="ECO:0000313" key="5">
    <source>
        <dbReference type="EMBL" id="KAJ8792426.1"/>
    </source>
</evidence>
<keyword evidence="2" id="KW-0347">Helicase</keyword>
<dbReference type="InterPro" id="IPR025313">
    <property type="entry name" value="SPB4-like_CTE"/>
</dbReference>
<reference evidence="5 6" key="1">
    <citation type="submission" date="2022-11" db="EMBL/GenBank/DDBJ databases">
        <title>Whole genome sequence of Eschrichtius robustus ER-17-0199.</title>
        <authorList>
            <person name="Bruniche-Olsen A."/>
            <person name="Black A.N."/>
            <person name="Fields C.J."/>
            <person name="Walden K."/>
            <person name="Dewoody J.A."/>
        </authorList>
    </citation>
    <scope>NUCLEOTIDE SEQUENCE [LARGE SCALE GENOMIC DNA]</scope>
    <source>
        <strain evidence="5">ER-17-0199</strain>
        <tissue evidence="5">Blubber</tissue>
    </source>
</reference>
<evidence type="ECO:0000256" key="2">
    <source>
        <dbReference type="ARBA" id="ARBA00022806"/>
    </source>
</evidence>
<dbReference type="Pfam" id="PF13959">
    <property type="entry name" value="CTE_SPB4"/>
    <property type="match status" value="1"/>
</dbReference>
<gene>
    <name evidence="5" type="ORF">J1605_019645</name>
</gene>
<dbReference type="Proteomes" id="UP001159641">
    <property type="component" value="Unassembled WGS sequence"/>
</dbReference>
<feature type="region of interest" description="Disordered" evidence="3">
    <location>
        <begin position="1"/>
        <end position="28"/>
    </location>
</feature>
<feature type="compositionally biased region" description="Basic and acidic residues" evidence="3">
    <location>
        <begin position="12"/>
        <end position="24"/>
    </location>
</feature>
<dbReference type="EMBL" id="JAIQCJ010001090">
    <property type="protein sequence ID" value="KAJ8792426.1"/>
    <property type="molecule type" value="Genomic_DNA"/>
</dbReference>
<organism evidence="5 6">
    <name type="scientific">Eschrichtius robustus</name>
    <name type="common">California gray whale</name>
    <name type="synonym">Eschrichtius gibbosus</name>
    <dbReference type="NCBI Taxonomy" id="9764"/>
    <lineage>
        <taxon>Eukaryota</taxon>
        <taxon>Metazoa</taxon>
        <taxon>Chordata</taxon>
        <taxon>Craniata</taxon>
        <taxon>Vertebrata</taxon>
        <taxon>Euteleostomi</taxon>
        <taxon>Mammalia</taxon>
        <taxon>Eutheria</taxon>
        <taxon>Laurasiatheria</taxon>
        <taxon>Artiodactyla</taxon>
        <taxon>Whippomorpha</taxon>
        <taxon>Cetacea</taxon>
        <taxon>Mysticeti</taxon>
        <taxon>Eschrichtiidae</taxon>
        <taxon>Eschrichtius</taxon>
    </lineage>
</organism>
<comment type="caution">
    <text evidence="5">The sequence shown here is derived from an EMBL/GenBank/DDBJ whole genome shotgun (WGS) entry which is preliminary data.</text>
</comment>
<dbReference type="AlphaFoldDB" id="A0AB34HN54"/>
<dbReference type="GO" id="GO:0004386">
    <property type="term" value="F:helicase activity"/>
    <property type="evidence" value="ECO:0007669"/>
    <property type="project" value="UniProtKB-KW"/>
</dbReference>
<keyword evidence="6" id="KW-1185">Reference proteome</keyword>
<keyword evidence="2" id="KW-0547">Nucleotide-binding</keyword>
<dbReference type="GO" id="GO:0016787">
    <property type="term" value="F:hydrolase activity"/>
    <property type="evidence" value="ECO:0007669"/>
    <property type="project" value="UniProtKB-KW"/>
</dbReference>